<name>A0A0K8RLD8_IXORI</name>
<reference evidence="2" key="1">
    <citation type="submission" date="2012-12" db="EMBL/GenBank/DDBJ databases">
        <title>Identification and characterization of a phenylalanine ammonia-lyase gene family in Isatis indigotica Fort.</title>
        <authorList>
            <person name="Liu Q."/>
            <person name="Chen J."/>
            <person name="Zhou X."/>
            <person name="Di P."/>
            <person name="Xiao Y."/>
            <person name="Xuan H."/>
            <person name="Zhang L."/>
            <person name="Chen W."/>
        </authorList>
    </citation>
    <scope>NUCLEOTIDE SEQUENCE</scope>
    <source>
        <tissue evidence="2">Salivary gland</tissue>
    </source>
</reference>
<protein>
    <submittedName>
        <fullName evidence="2">Uncharacterized protein</fullName>
    </submittedName>
</protein>
<evidence type="ECO:0000256" key="1">
    <source>
        <dbReference type="SAM" id="MobiDB-lite"/>
    </source>
</evidence>
<dbReference type="AlphaFoldDB" id="A0A0K8RLD8"/>
<proteinExistence type="evidence at transcript level"/>
<accession>A0A0K8RLD8</accession>
<evidence type="ECO:0000313" key="2">
    <source>
        <dbReference type="EMBL" id="JAA71364.1"/>
    </source>
</evidence>
<dbReference type="EMBL" id="GADI01002444">
    <property type="protein sequence ID" value="JAA71364.1"/>
    <property type="molecule type" value="mRNA"/>
</dbReference>
<sequence>MSTRFHMDYVLVKVERGSEESSRHNILMELPATLTNPTVSVACCYFDKCSRPVSAMVQTKSEGAKDSPRIPAILRRYRLPQRKRQGRQ</sequence>
<feature type="compositionally biased region" description="Basic residues" evidence="1">
    <location>
        <begin position="75"/>
        <end position="88"/>
    </location>
</feature>
<organism evidence="2">
    <name type="scientific">Ixodes ricinus</name>
    <name type="common">Common tick</name>
    <name type="synonym">Acarus ricinus</name>
    <dbReference type="NCBI Taxonomy" id="34613"/>
    <lineage>
        <taxon>Eukaryota</taxon>
        <taxon>Metazoa</taxon>
        <taxon>Ecdysozoa</taxon>
        <taxon>Arthropoda</taxon>
        <taxon>Chelicerata</taxon>
        <taxon>Arachnida</taxon>
        <taxon>Acari</taxon>
        <taxon>Parasitiformes</taxon>
        <taxon>Ixodida</taxon>
        <taxon>Ixodoidea</taxon>
        <taxon>Ixodidae</taxon>
        <taxon>Ixodinae</taxon>
        <taxon>Ixodes</taxon>
    </lineage>
</organism>
<feature type="region of interest" description="Disordered" evidence="1">
    <location>
        <begin position="57"/>
        <end position="88"/>
    </location>
</feature>